<sequence>MVAAIEPAEQQRPRRPRIAVTFGDPSGIGPELTAKLLSNAANYQRADIFLLADNSELQSAIADAGGVQVAVSPNNVAGIHGIQVLDDDTASRYITARGEVSRASGQRAIHQLKRALELVETGEVDAIVFAPLNKSSLKLAGMTEEDELRWFANQLDFNGTTSEINIAGPLWTGRVTSHISIGEVADRVTKESTLKAIELVHRLRWESGIESPRLGVCALNPHNGENGAFGRQEIDHIRPAVEAAREKGIDVQGPFPCDTIFLKREHFDCVLTMYHDQGQIAMKLLSFDGGVTVQGGLPIPVATPAHGTAFDIVGKNMAGVTSTQNAFDIAVTMAERRILKRSAGHGHEQQKSTVPLKASLGPQSSVVELTHTCC</sequence>
<accession>A0ACC0V0H9</accession>
<gene>
    <name evidence="1" type="ORF">N3K66_004134</name>
</gene>
<name>A0ACC0V0H9_9HYPO</name>
<protein>
    <submittedName>
        <fullName evidence="1">Uncharacterized protein</fullName>
    </submittedName>
</protein>
<dbReference type="EMBL" id="CM047943">
    <property type="protein sequence ID" value="KAI9899872.1"/>
    <property type="molecule type" value="Genomic_DNA"/>
</dbReference>
<evidence type="ECO:0000313" key="1">
    <source>
        <dbReference type="EMBL" id="KAI9899872.1"/>
    </source>
</evidence>
<reference evidence="1" key="1">
    <citation type="submission" date="2022-10" db="EMBL/GenBank/DDBJ databases">
        <title>Complete Genome of Trichothecium roseum strain YXFP-22015, a Plant Pathogen Isolated from Citrus.</title>
        <authorList>
            <person name="Wang Y."/>
            <person name="Zhu L."/>
        </authorList>
    </citation>
    <scope>NUCLEOTIDE SEQUENCE</scope>
    <source>
        <strain evidence="1">YXFP-22015</strain>
    </source>
</reference>
<dbReference type="Proteomes" id="UP001163324">
    <property type="component" value="Chromosome 4"/>
</dbReference>
<proteinExistence type="predicted"/>
<keyword evidence="2" id="KW-1185">Reference proteome</keyword>
<organism evidence="1 2">
    <name type="scientific">Trichothecium roseum</name>
    <dbReference type="NCBI Taxonomy" id="47278"/>
    <lineage>
        <taxon>Eukaryota</taxon>
        <taxon>Fungi</taxon>
        <taxon>Dikarya</taxon>
        <taxon>Ascomycota</taxon>
        <taxon>Pezizomycotina</taxon>
        <taxon>Sordariomycetes</taxon>
        <taxon>Hypocreomycetidae</taxon>
        <taxon>Hypocreales</taxon>
        <taxon>Hypocreales incertae sedis</taxon>
        <taxon>Trichothecium</taxon>
    </lineage>
</organism>
<comment type="caution">
    <text evidence="1">The sequence shown here is derived from an EMBL/GenBank/DDBJ whole genome shotgun (WGS) entry which is preliminary data.</text>
</comment>
<evidence type="ECO:0000313" key="2">
    <source>
        <dbReference type="Proteomes" id="UP001163324"/>
    </source>
</evidence>